<accession>A0ABW7Z0Y2</accession>
<dbReference type="InterPro" id="IPR002347">
    <property type="entry name" value="SDR_fam"/>
</dbReference>
<name>A0ABW7Z0Y2_9ACTN</name>
<dbReference type="NCBIfam" id="NF005559">
    <property type="entry name" value="PRK07231.1"/>
    <property type="match status" value="1"/>
</dbReference>
<gene>
    <name evidence="3" type="ORF">ACIBG2_30950</name>
</gene>
<reference evidence="3 4" key="1">
    <citation type="submission" date="2024-10" db="EMBL/GenBank/DDBJ databases">
        <title>The Natural Products Discovery Center: Release of the First 8490 Sequenced Strains for Exploring Actinobacteria Biosynthetic Diversity.</title>
        <authorList>
            <person name="Kalkreuter E."/>
            <person name="Kautsar S.A."/>
            <person name="Yang D."/>
            <person name="Bader C.D."/>
            <person name="Teijaro C.N."/>
            <person name="Fluegel L."/>
            <person name="Davis C.M."/>
            <person name="Simpson J.R."/>
            <person name="Lauterbach L."/>
            <person name="Steele A.D."/>
            <person name="Gui C."/>
            <person name="Meng S."/>
            <person name="Li G."/>
            <person name="Viehrig K."/>
            <person name="Ye F."/>
            <person name="Su P."/>
            <person name="Kiefer A.F."/>
            <person name="Nichols A."/>
            <person name="Cepeda A.J."/>
            <person name="Yan W."/>
            <person name="Fan B."/>
            <person name="Jiang Y."/>
            <person name="Adhikari A."/>
            <person name="Zheng C.-J."/>
            <person name="Schuster L."/>
            <person name="Cowan T.M."/>
            <person name="Smanski M.J."/>
            <person name="Chevrette M.G."/>
            <person name="De Carvalho L.P.S."/>
            <person name="Shen B."/>
        </authorList>
    </citation>
    <scope>NUCLEOTIDE SEQUENCE [LARGE SCALE GENOMIC DNA]</scope>
    <source>
        <strain evidence="3 4">NPDC050545</strain>
    </source>
</reference>
<dbReference type="RefSeq" id="WP_397086669.1">
    <property type="nucleotide sequence ID" value="NZ_JBITGY010000008.1"/>
</dbReference>
<dbReference type="PRINTS" id="PR00081">
    <property type="entry name" value="GDHRDH"/>
</dbReference>
<dbReference type="Proteomes" id="UP001612741">
    <property type="component" value="Unassembled WGS sequence"/>
</dbReference>
<proteinExistence type="inferred from homology"/>
<dbReference type="Pfam" id="PF13561">
    <property type="entry name" value="adh_short_C2"/>
    <property type="match status" value="1"/>
</dbReference>
<evidence type="ECO:0000256" key="1">
    <source>
        <dbReference type="ARBA" id="ARBA00006484"/>
    </source>
</evidence>
<dbReference type="EC" id="1.1.1.-" evidence="3"/>
<dbReference type="PANTHER" id="PTHR48107">
    <property type="entry name" value="NADPH-DEPENDENT ALDEHYDE REDUCTASE-LIKE PROTEIN, CHLOROPLASTIC-RELATED"/>
    <property type="match status" value="1"/>
</dbReference>
<comment type="caution">
    <text evidence="3">The sequence shown here is derived from an EMBL/GenBank/DDBJ whole genome shotgun (WGS) entry which is preliminary data.</text>
</comment>
<dbReference type="PANTHER" id="PTHR48107:SF7">
    <property type="entry name" value="RE15974P"/>
    <property type="match status" value="1"/>
</dbReference>
<comment type="similarity">
    <text evidence="1">Belongs to the short-chain dehydrogenases/reductases (SDR) family.</text>
</comment>
<protein>
    <submittedName>
        <fullName evidence="3">SDR family NAD(P)-dependent oxidoreductase</fullName>
        <ecNumber evidence="3">1.1.1.-</ecNumber>
    </submittedName>
</protein>
<dbReference type="Gene3D" id="3.40.50.720">
    <property type="entry name" value="NAD(P)-binding Rossmann-like Domain"/>
    <property type="match status" value="1"/>
</dbReference>
<dbReference type="EMBL" id="JBITGY010000008">
    <property type="protein sequence ID" value="MFI6501835.1"/>
    <property type="molecule type" value="Genomic_DNA"/>
</dbReference>
<keyword evidence="2 3" id="KW-0560">Oxidoreductase</keyword>
<evidence type="ECO:0000256" key="2">
    <source>
        <dbReference type="ARBA" id="ARBA00023002"/>
    </source>
</evidence>
<evidence type="ECO:0000313" key="3">
    <source>
        <dbReference type="EMBL" id="MFI6501835.1"/>
    </source>
</evidence>
<sequence>MTKLSGKTAVVTGSSKGVGRAIAQRLAEQGANVVVNYLGDEEAARRSHEAILATGVKAIAVRADVSTSAGVTEVFERALEAFGRIDIVVANAGIEKVNIPVADVTEEDLDLLLRVNTKGPFLVMQAAARHVADGGRIINISSSSTARPQPGLGLYGTSKSAPNYLTEVLALELGPRRITVNSLQPGPVDGAGIFTGVDDAEPYKQALRDSVPLGRLATPADVADVAAFLAGEESFFVTGQRILMNGASSN</sequence>
<dbReference type="GO" id="GO:0016491">
    <property type="term" value="F:oxidoreductase activity"/>
    <property type="evidence" value="ECO:0007669"/>
    <property type="project" value="UniProtKB-KW"/>
</dbReference>
<organism evidence="3 4">
    <name type="scientific">Nonomuraea typhae</name>
    <dbReference type="NCBI Taxonomy" id="2603600"/>
    <lineage>
        <taxon>Bacteria</taxon>
        <taxon>Bacillati</taxon>
        <taxon>Actinomycetota</taxon>
        <taxon>Actinomycetes</taxon>
        <taxon>Streptosporangiales</taxon>
        <taxon>Streptosporangiaceae</taxon>
        <taxon>Nonomuraea</taxon>
    </lineage>
</organism>
<evidence type="ECO:0000313" key="4">
    <source>
        <dbReference type="Proteomes" id="UP001612741"/>
    </source>
</evidence>
<dbReference type="SUPFAM" id="SSF51735">
    <property type="entry name" value="NAD(P)-binding Rossmann-fold domains"/>
    <property type="match status" value="1"/>
</dbReference>
<dbReference type="InterPro" id="IPR036291">
    <property type="entry name" value="NAD(P)-bd_dom_sf"/>
</dbReference>
<keyword evidence="4" id="KW-1185">Reference proteome</keyword>
<dbReference type="PRINTS" id="PR00080">
    <property type="entry name" value="SDRFAMILY"/>
</dbReference>